<accession>A0ABQ6C785</accession>
<evidence type="ECO:0000313" key="2">
    <source>
        <dbReference type="EMBL" id="GLS15664.1"/>
    </source>
</evidence>
<name>A0ABQ6C785_9BURK</name>
<evidence type="ECO:0000313" key="3">
    <source>
        <dbReference type="Proteomes" id="UP001156903"/>
    </source>
</evidence>
<feature type="compositionally biased region" description="Low complexity" evidence="1">
    <location>
        <begin position="64"/>
        <end position="83"/>
    </location>
</feature>
<keyword evidence="3" id="KW-1185">Reference proteome</keyword>
<dbReference type="InterPro" id="IPR021457">
    <property type="entry name" value="DUF3108"/>
</dbReference>
<gene>
    <name evidence="2" type="ORF">GCM10007935_31000</name>
</gene>
<evidence type="ECO:0008006" key="4">
    <source>
        <dbReference type="Google" id="ProtNLM"/>
    </source>
</evidence>
<dbReference type="EMBL" id="BSPB01000030">
    <property type="protein sequence ID" value="GLS15664.1"/>
    <property type="molecule type" value="Genomic_DNA"/>
</dbReference>
<dbReference type="Proteomes" id="UP001156903">
    <property type="component" value="Unassembled WGS sequence"/>
</dbReference>
<organism evidence="2 3">
    <name type="scientific">Hydrogenophaga electricum</name>
    <dbReference type="NCBI Taxonomy" id="1230953"/>
    <lineage>
        <taxon>Bacteria</taxon>
        <taxon>Pseudomonadati</taxon>
        <taxon>Pseudomonadota</taxon>
        <taxon>Betaproteobacteria</taxon>
        <taxon>Burkholderiales</taxon>
        <taxon>Comamonadaceae</taxon>
        <taxon>Hydrogenophaga</taxon>
    </lineage>
</organism>
<comment type="caution">
    <text evidence="2">The sequence shown here is derived from an EMBL/GenBank/DDBJ whole genome shotgun (WGS) entry which is preliminary data.</text>
</comment>
<protein>
    <recommendedName>
        <fullName evidence="4">DUF3108 domain-containing protein</fullName>
    </recommendedName>
</protein>
<sequence length="423" mass="44454">MPASRSPLPSLAPGPGARTLALLGGGVLLAHLWGLAGAPLWSFSSRNSPNAQDALPARSDQANTPTPAAGTPTTVPTLAPLPVERSTVRWIVLPEPRPEPPPPPAPAPAPRKAPPPPPPAPAVVEAPATIPEPEPLPEPAVADAPAPPPPPAVAEAPAPTPSPEPQTAPPAPVATPSPTASLRADSAPDAHNLLPSAGNLANQLAGSTELRYTVSGQSKGFQYHAGSVLAWQHDGGSYTARTEISAFLVGSRQQESTGRIGPAGLEPERFADRRRSETAAHFDRTAGRIRYSRNTPDAPLLPGAQDRVSVILQLGLLLNARPDALGTGQIVRLPVTDTTSSEVWQFEVGPEEDLALPAGTVRARKLLRSPRKEFDQRVEIWLAPSLRHLPVRIRLTSRNGDVADQQLTELPPIAVQPEPPAQR</sequence>
<proteinExistence type="predicted"/>
<feature type="region of interest" description="Disordered" evidence="1">
    <location>
        <begin position="46"/>
        <end position="195"/>
    </location>
</feature>
<reference evidence="3" key="1">
    <citation type="journal article" date="2019" name="Int. J. Syst. Evol. Microbiol.">
        <title>The Global Catalogue of Microorganisms (GCM) 10K type strain sequencing project: providing services to taxonomists for standard genome sequencing and annotation.</title>
        <authorList>
            <consortium name="The Broad Institute Genomics Platform"/>
            <consortium name="The Broad Institute Genome Sequencing Center for Infectious Disease"/>
            <person name="Wu L."/>
            <person name="Ma J."/>
        </authorList>
    </citation>
    <scope>NUCLEOTIDE SEQUENCE [LARGE SCALE GENOMIC DNA]</scope>
    <source>
        <strain evidence="3">NBRC 109341</strain>
    </source>
</reference>
<dbReference type="Pfam" id="PF11306">
    <property type="entry name" value="DUF3108"/>
    <property type="match status" value="1"/>
</dbReference>
<feature type="compositionally biased region" description="Pro residues" evidence="1">
    <location>
        <begin position="145"/>
        <end position="175"/>
    </location>
</feature>
<evidence type="ECO:0000256" key="1">
    <source>
        <dbReference type="SAM" id="MobiDB-lite"/>
    </source>
</evidence>
<feature type="compositionally biased region" description="Pro residues" evidence="1">
    <location>
        <begin position="99"/>
        <end position="121"/>
    </location>
</feature>